<dbReference type="Proteomes" id="UP001187192">
    <property type="component" value="Unassembled WGS sequence"/>
</dbReference>
<evidence type="ECO:0000256" key="3">
    <source>
        <dbReference type="ARBA" id="ARBA00023015"/>
    </source>
</evidence>
<feature type="compositionally biased region" description="Low complexity" evidence="7">
    <location>
        <begin position="350"/>
        <end position="359"/>
    </location>
</feature>
<dbReference type="FunFam" id="1.10.10.60:FF:000356">
    <property type="entry name" value="MYB transcription factor"/>
    <property type="match status" value="1"/>
</dbReference>
<dbReference type="GO" id="GO:0000981">
    <property type="term" value="F:DNA-binding transcription factor activity, RNA polymerase II-specific"/>
    <property type="evidence" value="ECO:0007669"/>
    <property type="project" value="TreeGrafter"/>
</dbReference>
<dbReference type="PANTHER" id="PTHR45614">
    <property type="entry name" value="MYB PROTEIN-RELATED"/>
    <property type="match status" value="1"/>
</dbReference>
<feature type="domain" description="Myb-like" evidence="8">
    <location>
        <begin position="123"/>
        <end position="169"/>
    </location>
</feature>
<dbReference type="InterPro" id="IPR001005">
    <property type="entry name" value="SANT/Myb"/>
</dbReference>
<feature type="region of interest" description="Disordered" evidence="7">
    <location>
        <begin position="94"/>
        <end position="118"/>
    </location>
</feature>
<evidence type="ECO:0000313" key="10">
    <source>
        <dbReference type="EMBL" id="GMN58472.1"/>
    </source>
</evidence>
<evidence type="ECO:0000313" key="11">
    <source>
        <dbReference type="Proteomes" id="UP001187192"/>
    </source>
</evidence>
<dbReference type="PANTHER" id="PTHR45614:SF259">
    <property type="entry name" value="MYB DOMAIN PROTEIN 89-RELATED"/>
    <property type="match status" value="1"/>
</dbReference>
<dbReference type="InterPro" id="IPR050560">
    <property type="entry name" value="MYB_TF"/>
</dbReference>
<evidence type="ECO:0000256" key="1">
    <source>
        <dbReference type="ARBA" id="ARBA00004123"/>
    </source>
</evidence>
<dbReference type="Gene3D" id="1.10.10.60">
    <property type="entry name" value="Homeodomain-like"/>
    <property type="match status" value="2"/>
</dbReference>
<feature type="compositionally biased region" description="Pro residues" evidence="7">
    <location>
        <begin position="24"/>
        <end position="36"/>
    </location>
</feature>
<keyword evidence="3" id="KW-0805">Transcription regulation</keyword>
<dbReference type="Pfam" id="PF13921">
    <property type="entry name" value="Myb_DNA-bind_6"/>
    <property type="match status" value="1"/>
</dbReference>
<dbReference type="InterPro" id="IPR009057">
    <property type="entry name" value="Homeodomain-like_sf"/>
</dbReference>
<evidence type="ECO:0000256" key="6">
    <source>
        <dbReference type="ARBA" id="ARBA00023242"/>
    </source>
</evidence>
<dbReference type="GO" id="GO:0000978">
    <property type="term" value="F:RNA polymerase II cis-regulatory region sequence-specific DNA binding"/>
    <property type="evidence" value="ECO:0007669"/>
    <property type="project" value="TreeGrafter"/>
</dbReference>
<dbReference type="InterPro" id="IPR017930">
    <property type="entry name" value="Myb_dom"/>
</dbReference>
<evidence type="ECO:0000256" key="2">
    <source>
        <dbReference type="ARBA" id="ARBA00022737"/>
    </source>
</evidence>
<protein>
    <submittedName>
        <fullName evidence="10">Uncharacterized protein</fullName>
    </submittedName>
</protein>
<keyword evidence="2" id="KW-0677">Repeat</keyword>
<feature type="region of interest" description="Disordered" evidence="7">
    <location>
        <begin position="19"/>
        <end position="42"/>
    </location>
</feature>
<evidence type="ECO:0000256" key="5">
    <source>
        <dbReference type="ARBA" id="ARBA00023163"/>
    </source>
</evidence>
<gene>
    <name evidence="10" type="ORF">TIFTF001_027568</name>
</gene>
<organism evidence="10 11">
    <name type="scientific">Ficus carica</name>
    <name type="common">Common fig</name>
    <dbReference type="NCBI Taxonomy" id="3494"/>
    <lineage>
        <taxon>Eukaryota</taxon>
        <taxon>Viridiplantae</taxon>
        <taxon>Streptophyta</taxon>
        <taxon>Embryophyta</taxon>
        <taxon>Tracheophyta</taxon>
        <taxon>Spermatophyta</taxon>
        <taxon>Magnoliopsida</taxon>
        <taxon>eudicotyledons</taxon>
        <taxon>Gunneridae</taxon>
        <taxon>Pentapetalae</taxon>
        <taxon>rosids</taxon>
        <taxon>fabids</taxon>
        <taxon>Rosales</taxon>
        <taxon>Moraceae</taxon>
        <taxon>Ficeae</taxon>
        <taxon>Ficus</taxon>
    </lineage>
</organism>
<sequence>MSPTLRHLKYDSESFSRYPNVNFLPPPPPSPPPPQPNLSLSKSGAFQMGFEESDTAWVFQSLESRGSTNRTTTGLNGEHVFDDTQNRLSLKLVEESDGNNNRNNNTRTSLGGKSTGHTKLCARGHWRPAEDAKLKELVAQYGPQNWNLIAENLDGRSGKSCRLRWFNQLDPRINRRVFSEEEEERLLSAHRLYGNKWAMIARLFPGRTDNAVKNHWHVIMARKHREQSNVYKRRRSSSSSSSSSQILPRVVLDLTFEQHNINASSTESTFSTTIDDQSAASTCTDLSLTPSSSRVPPRLFTKLSPSSPHQPRIGLKDGSVDKLIGLYRVGEIKGVTITHVGLDQSGQSDSNSENSAAESVATKRTSNLTMSGPNLNAKHGNIIGLPFIDFLGVGAA</sequence>
<dbReference type="GO" id="GO:0005634">
    <property type="term" value="C:nucleus"/>
    <property type="evidence" value="ECO:0007669"/>
    <property type="project" value="UniProtKB-SubCell"/>
</dbReference>
<accession>A0AA88DN89</accession>
<evidence type="ECO:0000259" key="8">
    <source>
        <dbReference type="PROSITE" id="PS50090"/>
    </source>
</evidence>
<dbReference type="FunFam" id="1.10.10.60:FF:000060">
    <property type="entry name" value="MYB transcription factor"/>
    <property type="match status" value="1"/>
</dbReference>
<keyword evidence="11" id="KW-1185">Reference proteome</keyword>
<dbReference type="AlphaFoldDB" id="A0AA88DN89"/>
<feature type="domain" description="HTH myb-type" evidence="9">
    <location>
        <begin position="170"/>
        <end position="224"/>
    </location>
</feature>
<keyword evidence="5" id="KW-0804">Transcription</keyword>
<reference evidence="10" key="1">
    <citation type="submission" date="2023-07" db="EMBL/GenBank/DDBJ databases">
        <title>draft genome sequence of fig (Ficus carica).</title>
        <authorList>
            <person name="Takahashi T."/>
            <person name="Nishimura K."/>
        </authorList>
    </citation>
    <scope>NUCLEOTIDE SEQUENCE</scope>
</reference>
<keyword evidence="6" id="KW-0539">Nucleus</keyword>
<feature type="region of interest" description="Disordered" evidence="7">
    <location>
        <begin position="342"/>
        <end position="373"/>
    </location>
</feature>
<name>A0AA88DN89_FICCA</name>
<dbReference type="SMART" id="SM00717">
    <property type="entry name" value="SANT"/>
    <property type="match status" value="2"/>
</dbReference>
<dbReference type="CDD" id="cd00167">
    <property type="entry name" value="SANT"/>
    <property type="match status" value="2"/>
</dbReference>
<proteinExistence type="predicted"/>
<comment type="caution">
    <text evidence="10">The sequence shown here is derived from an EMBL/GenBank/DDBJ whole genome shotgun (WGS) entry which is preliminary data.</text>
</comment>
<dbReference type="SUPFAM" id="SSF46689">
    <property type="entry name" value="Homeodomain-like"/>
    <property type="match status" value="1"/>
</dbReference>
<feature type="compositionally biased region" description="Low complexity" evidence="7">
    <location>
        <begin position="99"/>
        <end position="108"/>
    </location>
</feature>
<keyword evidence="4" id="KW-0238">DNA-binding</keyword>
<dbReference type="PROSITE" id="PS51294">
    <property type="entry name" value="HTH_MYB"/>
    <property type="match status" value="2"/>
</dbReference>
<feature type="domain" description="Myb-like" evidence="8">
    <location>
        <begin position="170"/>
        <end position="220"/>
    </location>
</feature>
<feature type="domain" description="HTH myb-type" evidence="9">
    <location>
        <begin position="123"/>
        <end position="169"/>
    </location>
</feature>
<evidence type="ECO:0000256" key="4">
    <source>
        <dbReference type="ARBA" id="ARBA00023125"/>
    </source>
</evidence>
<feature type="compositionally biased region" description="Polar residues" evidence="7">
    <location>
        <begin position="362"/>
        <end position="373"/>
    </location>
</feature>
<comment type="subcellular location">
    <subcellularLocation>
        <location evidence="1">Nucleus</location>
    </subcellularLocation>
</comment>
<dbReference type="PROSITE" id="PS50090">
    <property type="entry name" value="MYB_LIKE"/>
    <property type="match status" value="2"/>
</dbReference>
<dbReference type="EMBL" id="BTGU01000078">
    <property type="protein sequence ID" value="GMN58472.1"/>
    <property type="molecule type" value="Genomic_DNA"/>
</dbReference>
<evidence type="ECO:0000256" key="7">
    <source>
        <dbReference type="SAM" id="MobiDB-lite"/>
    </source>
</evidence>
<evidence type="ECO:0000259" key="9">
    <source>
        <dbReference type="PROSITE" id="PS51294"/>
    </source>
</evidence>